<reference evidence="1 2" key="1">
    <citation type="journal article" date="2017" name="Genome Biol. Evol.">
        <title>Phytophthora megakarya and P. palmivora, closely related causal agents of cacao black pod rot, underwent increases in genome sizes and gene numbers by different mechanisms.</title>
        <authorList>
            <person name="Ali S.S."/>
            <person name="Shao J."/>
            <person name="Lary D.J."/>
            <person name="Kronmiller B."/>
            <person name="Shen D."/>
            <person name="Strem M.D."/>
            <person name="Amoako-Attah I."/>
            <person name="Akrofi A.Y."/>
            <person name="Begoude B.A."/>
            <person name="Ten Hoopen G.M."/>
            <person name="Coulibaly K."/>
            <person name="Kebe B.I."/>
            <person name="Melnick R.L."/>
            <person name="Guiltinan M.J."/>
            <person name="Tyler B.M."/>
            <person name="Meinhardt L.W."/>
            <person name="Bailey B.A."/>
        </authorList>
    </citation>
    <scope>NUCLEOTIDE SEQUENCE [LARGE SCALE GENOMIC DNA]</scope>
    <source>
        <strain evidence="2">sbr112.9</strain>
    </source>
</reference>
<organism evidence="1 2">
    <name type="scientific">Phytophthora palmivora</name>
    <dbReference type="NCBI Taxonomy" id="4796"/>
    <lineage>
        <taxon>Eukaryota</taxon>
        <taxon>Sar</taxon>
        <taxon>Stramenopiles</taxon>
        <taxon>Oomycota</taxon>
        <taxon>Peronosporomycetes</taxon>
        <taxon>Peronosporales</taxon>
        <taxon>Peronosporaceae</taxon>
        <taxon>Phytophthora</taxon>
    </lineage>
</organism>
<accession>A0A2P4XNE0</accession>
<sequence>MSFGATSAILGQRSAIHQLHLKLLAETLTDKVPDVSHILRFCAKCTNHTTHAAKKSAKKRA</sequence>
<comment type="caution">
    <text evidence="1">The sequence shown here is derived from an EMBL/GenBank/DDBJ whole genome shotgun (WGS) entry which is preliminary data.</text>
</comment>
<dbReference type="EMBL" id="NCKW01009478">
    <property type="protein sequence ID" value="POM67080.1"/>
    <property type="molecule type" value="Genomic_DNA"/>
</dbReference>
<evidence type="ECO:0000313" key="1">
    <source>
        <dbReference type="EMBL" id="POM67080.1"/>
    </source>
</evidence>
<name>A0A2P4XNE0_9STRA</name>
<keyword evidence="2" id="KW-1185">Reference proteome</keyword>
<protein>
    <submittedName>
        <fullName evidence="1">Uncharacterized protein</fullName>
    </submittedName>
</protein>
<dbReference type="Proteomes" id="UP000237271">
    <property type="component" value="Unassembled WGS sequence"/>
</dbReference>
<dbReference type="AlphaFoldDB" id="A0A2P4XNE0"/>
<gene>
    <name evidence="1" type="ORF">PHPALM_16971</name>
</gene>
<proteinExistence type="predicted"/>
<evidence type="ECO:0000313" key="2">
    <source>
        <dbReference type="Proteomes" id="UP000237271"/>
    </source>
</evidence>